<dbReference type="OrthoDB" id="1915803at2759"/>
<gene>
    <name evidence="2" type="ORF">HHK36_019595</name>
</gene>
<proteinExistence type="predicted"/>
<dbReference type="EMBL" id="JABCRI010000013">
    <property type="protein sequence ID" value="KAF8395645.1"/>
    <property type="molecule type" value="Genomic_DNA"/>
</dbReference>
<keyword evidence="3" id="KW-1185">Reference proteome</keyword>
<organism evidence="2 3">
    <name type="scientific">Tetracentron sinense</name>
    <name type="common">Spur-leaf</name>
    <dbReference type="NCBI Taxonomy" id="13715"/>
    <lineage>
        <taxon>Eukaryota</taxon>
        <taxon>Viridiplantae</taxon>
        <taxon>Streptophyta</taxon>
        <taxon>Embryophyta</taxon>
        <taxon>Tracheophyta</taxon>
        <taxon>Spermatophyta</taxon>
        <taxon>Magnoliopsida</taxon>
        <taxon>Trochodendrales</taxon>
        <taxon>Trochodendraceae</taxon>
        <taxon>Tetracentron</taxon>
    </lineage>
</organism>
<protein>
    <submittedName>
        <fullName evidence="2">Uncharacterized protein</fullName>
    </submittedName>
</protein>
<accession>A0A834YWH9</accession>
<feature type="region of interest" description="Disordered" evidence="1">
    <location>
        <begin position="151"/>
        <end position="171"/>
    </location>
</feature>
<evidence type="ECO:0000256" key="1">
    <source>
        <dbReference type="SAM" id="MobiDB-lite"/>
    </source>
</evidence>
<dbReference type="AlphaFoldDB" id="A0A834YWH9"/>
<reference evidence="2 3" key="1">
    <citation type="submission" date="2020-04" db="EMBL/GenBank/DDBJ databases">
        <title>Plant Genome Project.</title>
        <authorList>
            <person name="Zhang R.-G."/>
        </authorList>
    </citation>
    <scope>NUCLEOTIDE SEQUENCE [LARGE SCALE GENOMIC DNA]</scope>
    <source>
        <strain evidence="2">YNK0</strain>
        <tissue evidence="2">Leaf</tissue>
    </source>
</reference>
<feature type="compositionally biased region" description="Basic and acidic residues" evidence="1">
    <location>
        <begin position="159"/>
        <end position="171"/>
    </location>
</feature>
<evidence type="ECO:0000313" key="2">
    <source>
        <dbReference type="EMBL" id="KAF8395645.1"/>
    </source>
</evidence>
<comment type="caution">
    <text evidence="2">The sequence shown here is derived from an EMBL/GenBank/DDBJ whole genome shotgun (WGS) entry which is preliminary data.</text>
</comment>
<sequence>MTVARLQVAVELGGAAQEMRDGLPQKRASACRVGCAAEYATSNGKETKHCNDMRRDDASFTCRIPAFLSPIGVSRLLVQQFHLHSHSQQATTFTCTMVPLKGAFILKNAHLVAPQDAQRQHTRSHACSSAKSVAPSACACLPAHMETSSSALATITGRPRGEDPNARDDST</sequence>
<name>A0A834YWH9_TETSI</name>
<evidence type="ECO:0000313" key="3">
    <source>
        <dbReference type="Proteomes" id="UP000655225"/>
    </source>
</evidence>
<dbReference type="Proteomes" id="UP000655225">
    <property type="component" value="Unassembled WGS sequence"/>
</dbReference>